<dbReference type="InterPro" id="IPR021549">
    <property type="entry name" value="DUF2894"/>
</dbReference>
<dbReference type="RefSeq" id="WP_206561199.1">
    <property type="nucleotide sequence ID" value="NZ_JAFKCZ010000009.1"/>
</dbReference>
<proteinExistence type="predicted"/>
<comment type="caution">
    <text evidence="2">The sequence shown here is derived from an EMBL/GenBank/DDBJ whole genome shotgun (WGS) entry which is preliminary data.</text>
</comment>
<reference evidence="2" key="1">
    <citation type="submission" date="2021-02" db="EMBL/GenBank/DDBJ databases">
        <title>PHA producing bacteria isolated from coastal sediment in Guangdong, Shenzhen.</title>
        <authorList>
            <person name="Zheng W."/>
            <person name="Yu S."/>
            <person name="Huang Y."/>
        </authorList>
    </citation>
    <scope>NUCLEOTIDE SEQUENCE</scope>
    <source>
        <strain evidence="2">TN14-10</strain>
    </source>
</reference>
<gene>
    <name evidence="2" type="ORF">JYP50_14185</name>
</gene>
<dbReference type="Proteomes" id="UP000664303">
    <property type="component" value="Unassembled WGS sequence"/>
</dbReference>
<keyword evidence="3" id="KW-1185">Reference proteome</keyword>
<evidence type="ECO:0000313" key="3">
    <source>
        <dbReference type="Proteomes" id="UP000664303"/>
    </source>
</evidence>
<name>A0A939DGM3_9GAMM</name>
<feature type="region of interest" description="Disordered" evidence="1">
    <location>
        <begin position="1"/>
        <end position="38"/>
    </location>
</feature>
<protein>
    <submittedName>
        <fullName evidence="2">DUF2894 domain-containing protein</fullName>
    </submittedName>
</protein>
<evidence type="ECO:0000256" key="1">
    <source>
        <dbReference type="SAM" id="MobiDB-lite"/>
    </source>
</evidence>
<accession>A0A939DGM3</accession>
<dbReference type="EMBL" id="JAFKCZ010000009">
    <property type="protein sequence ID" value="MBN7797755.1"/>
    <property type="molecule type" value="Genomic_DNA"/>
</dbReference>
<sequence>MNRPNSPPMDGDPSEMPGAQTPPGTLPPPPRPRDLSPDTLAQTLDALEARPDHCRDAPRLGFIRGLLRRADALGGESAGVLKRRAQAALGGYLDGLHRDRARAQDLGQRLLAAHPDRAGDLQSLLACHDIGALVRLERRLQRARGDSALAALTRELAASTHLAANDSSGDFSDRVRSQERELLAAYAVDAPGTVELRAARRYRQAAQRAGVEHLVSASIANSPEESGPLNPQKLATRALATMRELSPACSTRYVAYLSTLLHLESLQ</sequence>
<dbReference type="Pfam" id="PF11445">
    <property type="entry name" value="DUF2894"/>
    <property type="match status" value="1"/>
</dbReference>
<evidence type="ECO:0000313" key="2">
    <source>
        <dbReference type="EMBL" id="MBN7797755.1"/>
    </source>
</evidence>
<dbReference type="AlphaFoldDB" id="A0A939DGM3"/>
<organism evidence="2 3">
    <name type="scientific">Parahaliea mediterranea</name>
    <dbReference type="NCBI Taxonomy" id="651086"/>
    <lineage>
        <taxon>Bacteria</taxon>
        <taxon>Pseudomonadati</taxon>
        <taxon>Pseudomonadota</taxon>
        <taxon>Gammaproteobacteria</taxon>
        <taxon>Cellvibrionales</taxon>
        <taxon>Halieaceae</taxon>
        <taxon>Parahaliea</taxon>
    </lineage>
</organism>